<dbReference type="PANTHER" id="PTHR43785:SF12">
    <property type="entry name" value="TYPE-1 GLUTAMINE SYNTHETASE 2"/>
    <property type="match status" value="1"/>
</dbReference>
<reference evidence="6 7" key="1">
    <citation type="submission" date="2024-02" db="EMBL/GenBank/DDBJ databases">
        <title>A draft genome for the cacao thread blight pathogen Marasmius crinis-equi.</title>
        <authorList>
            <person name="Cohen S.P."/>
            <person name="Baruah I.K."/>
            <person name="Amoako-Attah I."/>
            <person name="Bukari Y."/>
            <person name="Meinhardt L.W."/>
            <person name="Bailey B.A."/>
        </authorList>
    </citation>
    <scope>NUCLEOTIDE SEQUENCE [LARGE SCALE GENOMIC DNA]</scope>
    <source>
        <strain evidence="6 7">GH-76</strain>
    </source>
</reference>
<dbReference type="InterPro" id="IPR036651">
    <property type="entry name" value="Gln_synt_N_sf"/>
</dbReference>
<evidence type="ECO:0000256" key="2">
    <source>
        <dbReference type="ARBA" id="ARBA00022598"/>
    </source>
</evidence>
<dbReference type="SUPFAM" id="SSF55931">
    <property type="entry name" value="Glutamine synthetase/guanido kinase"/>
    <property type="match status" value="1"/>
</dbReference>
<dbReference type="SMART" id="SM01230">
    <property type="entry name" value="Gln-synt_C"/>
    <property type="match status" value="1"/>
</dbReference>
<proteinExistence type="inferred from homology"/>
<organism evidence="6 7">
    <name type="scientific">Marasmius crinis-equi</name>
    <dbReference type="NCBI Taxonomy" id="585013"/>
    <lineage>
        <taxon>Eukaryota</taxon>
        <taxon>Fungi</taxon>
        <taxon>Dikarya</taxon>
        <taxon>Basidiomycota</taxon>
        <taxon>Agaricomycotina</taxon>
        <taxon>Agaricomycetes</taxon>
        <taxon>Agaricomycetidae</taxon>
        <taxon>Agaricales</taxon>
        <taxon>Marasmiineae</taxon>
        <taxon>Marasmiaceae</taxon>
        <taxon>Marasmius</taxon>
    </lineage>
</organism>
<evidence type="ECO:0000256" key="3">
    <source>
        <dbReference type="PROSITE-ProRule" id="PRU01331"/>
    </source>
</evidence>
<gene>
    <name evidence="6" type="ORF">V5O48_003311</name>
</gene>
<sequence>MSATLNAPTTLEELKGLLSQDIKVKVAGIDVDGILRGKYMSKDKFLSAASSDGFGFCSVIFGWDMHDQVYSRELLISNKANGYHDILASIDLSTYRRLPWENNVPFFLVNFLDPDTKEPLVVDPRGILRITTDRAAEIGRLCYAGVEYEYFNFKENPESLAEKKFSNLNPLTPGMHGYSLLRTQLNNAYFQDLFDKAAEFCVDIEGHHTETGPGVFETALAYTSALRMADNAILFKYLAKSLGMQHGVVPSFMAKPWGNLPGCSGHIHVSLRDKSGNNVFAVSGDDPRKDAAYDDTKYMSKEGEHFLAGVLDGIADVMPMLVPTINGYKRLVGGEAFWAPNAVTYGYDSRAASIRIISPPSVPPSATRLEIRVPGADMNAYFALSAVFLLGMRGIHKKLELTTPPMSQLSPDDKKNGKIMLLPTSLEAATTRMMRPESIARDPSVFGDTFVEHFGGTREHEVKLWNEAVTSWEDIPADEPILAAAEKILDASQSWKPGKTYHKVVKTFTGPKRDEDGAPWHCRVSEHTPQEATFDQFWDKLGNNKAHNEQDYIPDIQKVTLVKTISPTQEIWTISYKFPPPLSSRVFTVLQVKRMSDSPRAGTIVSIPIDLSADPELAKLEEKGVKGRYVSVERLLELENGNTEWRMATSSTPGGSIPKFMVEMSMNSKISEVGNTQVRPVTSEYSPILPLNAGRSLLPQMAEVNHREGFRELGGQRGLKNSQE</sequence>
<dbReference type="Pfam" id="PF11274">
    <property type="entry name" value="DUF3074"/>
    <property type="match status" value="1"/>
</dbReference>
<dbReference type="InterPro" id="IPR014746">
    <property type="entry name" value="Gln_synth/guanido_kin_cat_dom"/>
</dbReference>
<evidence type="ECO:0000256" key="1">
    <source>
        <dbReference type="ARBA" id="ARBA00021364"/>
    </source>
</evidence>
<dbReference type="InterPro" id="IPR024500">
    <property type="entry name" value="DUF3074"/>
</dbReference>
<dbReference type="EMBL" id="JBAHYK010000088">
    <property type="protein sequence ID" value="KAL0578691.1"/>
    <property type="molecule type" value="Genomic_DNA"/>
</dbReference>
<dbReference type="InterPro" id="IPR008146">
    <property type="entry name" value="Gln_synth_cat_dom"/>
</dbReference>
<evidence type="ECO:0000313" key="6">
    <source>
        <dbReference type="EMBL" id="KAL0578691.1"/>
    </source>
</evidence>
<dbReference type="InterPro" id="IPR023393">
    <property type="entry name" value="START-like_dom_sf"/>
</dbReference>
<dbReference type="Gene3D" id="3.30.590.10">
    <property type="entry name" value="Glutamine synthetase/guanido kinase, catalytic domain"/>
    <property type="match status" value="1"/>
</dbReference>
<dbReference type="Gene3D" id="3.30.530.20">
    <property type="match status" value="1"/>
</dbReference>
<dbReference type="Gene3D" id="3.10.20.70">
    <property type="entry name" value="Glutamine synthetase, N-terminal domain"/>
    <property type="match status" value="1"/>
</dbReference>
<comment type="caution">
    <text evidence="6">The sequence shown here is derived from an EMBL/GenBank/DDBJ whole genome shotgun (WGS) entry which is preliminary data.</text>
</comment>
<accession>A0ABR3FT81</accession>
<dbReference type="SUPFAM" id="SSF55961">
    <property type="entry name" value="Bet v1-like"/>
    <property type="match status" value="1"/>
</dbReference>
<evidence type="ECO:0000256" key="4">
    <source>
        <dbReference type="RuleBase" id="RU000384"/>
    </source>
</evidence>
<evidence type="ECO:0000313" key="7">
    <source>
        <dbReference type="Proteomes" id="UP001465976"/>
    </source>
</evidence>
<comment type="similarity">
    <text evidence="3 4">Belongs to the glutamine synthetase family.</text>
</comment>
<dbReference type="SUPFAM" id="SSF54368">
    <property type="entry name" value="Glutamine synthetase, N-terminal domain"/>
    <property type="match status" value="1"/>
</dbReference>
<dbReference type="PROSITE" id="PS51987">
    <property type="entry name" value="GS_CATALYTIC"/>
    <property type="match status" value="1"/>
</dbReference>
<name>A0ABR3FT81_9AGAR</name>
<evidence type="ECO:0000259" key="5">
    <source>
        <dbReference type="PROSITE" id="PS51987"/>
    </source>
</evidence>
<dbReference type="PANTHER" id="PTHR43785">
    <property type="entry name" value="GAMMA-GLUTAMYLPUTRESCINE SYNTHETASE"/>
    <property type="match status" value="1"/>
</dbReference>
<dbReference type="Pfam" id="PF00120">
    <property type="entry name" value="Gln-synt_C"/>
    <property type="match status" value="1"/>
</dbReference>
<keyword evidence="7" id="KW-1185">Reference proteome</keyword>
<protein>
    <recommendedName>
        <fullName evidence="1">Glutamine synthetase</fullName>
    </recommendedName>
</protein>
<keyword evidence="2" id="KW-0436">Ligase</keyword>
<dbReference type="Proteomes" id="UP001465976">
    <property type="component" value="Unassembled WGS sequence"/>
</dbReference>
<feature type="domain" description="GS catalytic" evidence="5">
    <location>
        <begin position="124"/>
        <end position="528"/>
    </location>
</feature>